<dbReference type="Proteomes" id="UP000238823">
    <property type="component" value="Unassembled WGS sequence"/>
</dbReference>
<evidence type="ECO:0000256" key="1">
    <source>
        <dbReference type="ARBA" id="ARBA00004141"/>
    </source>
</evidence>
<dbReference type="Pfam" id="PF00916">
    <property type="entry name" value="Sulfate_transp"/>
    <property type="match status" value="1"/>
</dbReference>
<keyword evidence="3 5" id="KW-1133">Transmembrane helix</keyword>
<evidence type="ECO:0000313" key="7">
    <source>
        <dbReference type="EMBL" id="PRQ10138.1"/>
    </source>
</evidence>
<evidence type="ECO:0000256" key="4">
    <source>
        <dbReference type="ARBA" id="ARBA00023136"/>
    </source>
</evidence>
<dbReference type="GO" id="GO:0016020">
    <property type="term" value="C:membrane"/>
    <property type="evidence" value="ECO:0007669"/>
    <property type="project" value="UniProtKB-SubCell"/>
</dbReference>
<feature type="transmembrane region" description="Helical" evidence="5">
    <location>
        <begin position="266"/>
        <end position="298"/>
    </location>
</feature>
<dbReference type="GO" id="GO:0055085">
    <property type="term" value="P:transmembrane transport"/>
    <property type="evidence" value="ECO:0007669"/>
    <property type="project" value="InterPro"/>
</dbReference>
<name>A0A2S9YYG5_9BACT</name>
<comment type="caution">
    <text evidence="7">The sequence shown here is derived from an EMBL/GenBank/DDBJ whole genome shotgun (WGS) entry which is preliminary data.</text>
</comment>
<dbReference type="PANTHER" id="PTHR11814">
    <property type="entry name" value="SULFATE TRANSPORTER"/>
    <property type="match status" value="1"/>
</dbReference>
<dbReference type="EMBL" id="PVNL01000002">
    <property type="protein sequence ID" value="PRQ10138.1"/>
    <property type="molecule type" value="Genomic_DNA"/>
</dbReference>
<dbReference type="InterPro" id="IPR002645">
    <property type="entry name" value="STAS_dom"/>
</dbReference>
<gene>
    <name evidence="7" type="primary">bicA_1</name>
    <name evidence="7" type="ORF">ENSA7_00870</name>
</gene>
<dbReference type="SUPFAM" id="SSF52091">
    <property type="entry name" value="SpoIIaa-like"/>
    <property type="match status" value="1"/>
</dbReference>
<dbReference type="InterPro" id="IPR036513">
    <property type="entry name" value="STAS_dom_sf"/>
</dbReference>
<dbReference type="AlphaFoldDB" id="A0A2S9YYG5"/>
<feature type="domain" description="STAS" evidence="6">
    <location>
        <begin position="362"/>
        <end position="456"/>
    </location>
</feature>
<evidence type="ECO:0000256" key="3">
    <source>
        <dbReference type="ARBA" id="ARBA00022989"/>
    </source>
</evidence>
<dbReference type="InterPro" id="IPR001902">
    <property type="entry name" value="SLC26A/SulP_fam"/>
</dbReference>
<keyword evidence="4 5" id="KW-0472">Membrane</keyword>
<feature type="transmembrane region" description="Helical" evidence="5">
    <location>
        <begin position="319"/>
        <end position="342"/>
    </location>
</feature>
<evidence type="ECO:0000313" key="8">
    <source>
        <dbReference type="Proteomes" id="UP000238823"/>
    </source>
</evidence>
<accession>A0A2S9YYG5</accession>
<dbReference type="RefSeq" id="WP_244923673.1">
    <property type="nucleotide sequence ID" value="NZ_PVNL01000002.1"/>
</dbReference>
<dbReference type="InterPro" id="IPR011547">
    <property type="entry name" value="SLC26A/SulP_dom"/>
</dbReference>
<feature type="transmembrane region" description="Helical" evidence="5">
    <location>
        <begin position="47"/>
        <end position="65"/>
    </location>
</feature>
<feature type="transmembrane region" description="Helical" evidence="5">
    <location>
        <begin position="21"/>
        <end position="41"/>
    </location>
</feature>
<keyword evidence="2 5" id="KW-0812">Transmembrane</keyword>
<sequence length="456" mass="48858">MIAVGAIAELGQGDPWLGYKLALGVGVVAGVLQIVLGLLRSGVLGEFFPTAAVHGMLAAIGIIIATKQIHTVFGVVPAAQAPLWLIAEIPHSLMNLNPEVAVIGVGSLLILFGLPMIEHEKLRKVPGPVVVLVLAIPLGVLFDLGHQHTYLFNHHLYAVGPTYLVDVPSSMLDAMTYPDFSAVTTAVGVKYIVMFTLVGSLESLLSAKAIDLLDPWQRKSNLNRDLVAVGAGNMLASLVGGLPMISEIVRSSANINNGARTRFSNLYHGLFLLGFVALVPGLIHEIPLAALAAMLVYTGFRLASPREFINTYRVGKDQLAIFTTTVVVTLATDLLLGIGAGVGAKILLHVLSGAPLRSLFRAKVEIEDEGPAIVVRVHDAAIFSNWIALDSRLAKLDSDRDLVIDLSGTRLVDHTVMTKLDELRRDVEARGHTFEVTGLERHRARSEHPQATREGG</sequence>
<evidence type="ECO:0000256" key="5">
    <source>
        <dbReference type="SAM" id="Phobius"/>
    </source>
</evidence>
<evidence type="ECO:0000256" key="2">
    <source>
        <dbReference type="ARBA" id="ARBA00022692"/>
    </source>
</evidence>
<proteinExistence type="predicted"/>
<organism evidence="7 8">
    <name type="scientific">Enhygromyxa salina</name>
    <dbReference type="NCBI Taxonomy" id="215803"/>
    <lineage>
        <taxon>Bacteria</taxon>
        <taxon>Pseudomonadati</taxon>
        <taxon>Myxococcota</taxon>
        <taxon>Polyangia</taxon>
        <taxon>Nannocystales</taxon>
        <taxon>Nannocystaceae</taxon>
        <taxon>Enhygromyxa</taxon>
    </lineage>
</organism>
<evidence type="ECO:0000259" key="6">
    <source>
        <dbReference type="PROSITE" id="PS50801"/>
    </source>
</evidence>
<feature type="transmembrane region" description="Helical" evidence="5">
    <location>
        <begin position="100"/>
        <end position="117"/>
    </location>
</feature>
<dbReference type="Gene3D" id="3.30.750.24">
    <property type="entry name" value="STAS domain"/>
    <property type="match status" value="1"/>
</dbReference>
<feature type="transmembrane region" description="Helical" evidence="5">
    <location>
        <begin position="129"/>
        <end position="146"/>
    </location>
</feature>
<feature type="transmembrane region" description="Helical" evidence="5">
    <location>
        <begin position="180"/>
        <end position="205"/>
    </location>
</feature>
<comment type="subcellular location">
    <subcellularLocation>
        <location evidence="1">Membrane</location>
        <topology evidence="1">Multi-pass membrane protein</topology>
    </subcellularLocation>
</comment>
<feature type="transmembrane region" description="Helical" evidence="5">
    <location>
        <begin position="226"/>
        <end position="246"/>
    </location>
</feature>
<protein>
    <submittedName>
        <fullName evidence="7">Bicarbonate transporter BicA</fullName>
    </submittedName>
</protein>
<reference evidence="7 8" key="1">
    <citation type="submission" date="2018-03" db="EMBL/GenBank/DDBJ databases">
        <title>Draft Genome Sequences of the Obligatory Marine Myxobacteria Enhygromyxa salina SWB007.</title>
        <authorList>
            <person name="Poehlein A."/>
            <person name="Moghaddam J.A."/>
            <person name="Harms H."/>
            <person name="Alanjari M."/>
            <person name="Koenig G.M."/>
            <person name="Daniel R."/>
            <person name="Schaeberle T.F."/>
        </authorList>
    </citation>
    <scope>NUCLEOTIDE SEQUENCE [LARGE SCALE GENOMIC DNA]</scope>
    <source>
        <strain evidence="7 8">SWB007</strain>
    </source>
</reference>
<dbReference type="PROSITE" id="PS50801">
    <property type="entry name" value="STAS"/>
    <property type="match status" value="1"/>
</dbReference>